<dbReference type="InterPro" id="IPR042564">
    <property type="entry name" value="CRISPR-Cas6/Csy4_sf"/>
</dbReference>
<dbReference type="EMBL" id="JASSOM010000046">
    <property type="protein sequence ID" value="MDK9363031.1"/>
    <property type="molecule type" value="Genomic_DNA"/>
</dbReference>
<dbReference type="GO" id="GO:0004519">
    <property type="term" value="F:endonuclease activity"/>
    <property type="evidence" value="ECO:0007669"/>
    <property type="project" value="InterPro"/>
</dbReference>
<keyword evidence="2" id="KW-1185">Reference proteome</keyword>
<sequence>MDHYLEIRVVPDPEFSEEVLMAALFAKLHRALGARGRGDIGVSFPQHRIKPGDVLRLHGTLSSLSELEQMAWRRGLSDYCQCGNITPVPVATGWRCVSRVQVKSSPLRLLRRSVKKGWLSEEDAQQKLQTMKEEHTDLPWLTVRSLSSGQSFRLFIHHGDIVDSAVTGEFSSYGLSPTATIPWF</sequence>
<dbReference type="Pfam" id="PF09618">
    <property type="entry name" value="Cas_Csy4"/>
    <property type="match status" value="1"/>
</dbReference>
<dbReference type="GO" id="GO:0043571">
    <property type="term" value="P:maintenance of CRISPR repeat elements"/>
    <property type="evidence" value="ECO:0007669"/>
    <property type="project" value="InterPro"/>
</dbReference>
<dbReference type="Proteomes" id="UP001223214">
    <property type="component" value="Unassembled WGS sequence"/>
</dbReference>
<accession>A0AAP4D0R6</accession>
<dbReference type="NCBIfam" id="TIGR02563">
    <property type="entry name" value="cas_Csy4"/>
    <property type="match status" value="1"/>
</dbReference>
<evidence type="ECO:0000313" key="2">
    <source>
        <dbReference type="Proteomes" id="UP001223214"/>
    </source>
</evidence>
<comment type="caution">
    <text evidence="1">The sequence shown here is derived from an EMBL/GenBank/DDBJ whole genome shotgun (WGS) entry which is preliminary data.</text>
</comment>
<dbReference type="RefSeq" id="WP_285145441.1">
    <property type="nucleotide sequence ID" value="NZ_JASSOL010000038.1"/>
</dbReference>
<reference evidence="1 2" key="1">
    <citation type="submission" date="2023-06" db="EMBL/GenBank/DDBJ databases">
        <title>Identification and characterization of antibiotic-resistant Gram-negative bacteria.</title>
        <authorList>
            <person name="Cho G.-S."/>
            <person name="Lee J."/>
            <person name="Tai E."/>
            <person name="Jeong S."/>
            <person name="Kim I."/>
            <person name="Kim B.-E."/>
            <person name="Jeong M.-I."/>
            <person name="Oh K.-K."/>
            <person name="Franz C.M.A.P."/>
        </authorList>
    </citation>
    <scope>NUCLEOTIDE SEQUENCE [LARGE SCALE GENOMIC DNA]</scope>
    <source>
        <strain evidence="1 2">V106_12</strain>
    </source>
</reference>
<gene>
    <name evidence="1" type="primary">cas6f</name>
    <name evidence="1" type="ORF">QQF32_07465</name>
</gene>
<name>A0AAP4D0R6_9ENTR</name>
<proteinExistence type="predicted"/>
<dbReference type="InterPro" id="IPR013396">
    <property type="entry name" value="CRISPR-assoc_prot_Csy4"/>
</dbReference>
<dbReference type="Gene3D" id="3.30.70.2540">
    <property type="entry name" value="CRISPR-associated endoribonuclease Cas6/Csy4"/>
    <property type="match status" value="1"/>
</dbReference>
<dbReference type="CDD" id="cd09739">
    <property type="entry name" value="Cas6_I-F"/>
    <property type="match status" value="1"/>
</dbReference>
<organism evidence="1 2">
    <name type="scientific">Lelliottia wanjuensis</name>
    <dbReference type="NCBI Taxonomy" id="3050585"/>
    <lineage>
        <taxon>Bacteria</taxon>
        <taxon>Pseudomonadati</taxon>
        <taxon>Pseudomonadota</taxon>
        <taxon>Gammaproteobacteria</taxon>
        <taxon>Enterobacterales</taxon>
        <taxon>Enterobacteriaceae</taxon>
        <taxon>Lelliottia</taxon>
    </lineage>
</organism>
<evidence type="ECO:0000313" key="1">
    <source>
        <dbReference type="EMBL" id="MDK9363031.1"/>
    </source>
</evidence>
<dbReference type="AlphaFoldDB" id="A0AAP4D0R6"/>
<protein>
    <submittedName>
        <fullName evidence="1">Type I-F CRISPR-associated endoribonuclease Cas6/Csy4</fullName>
    </submittedName>
</protein>